<proteinExistence type="predicted"/>
<feature type="domain" description="Acyltransferase 3" evidence="2">
    <location>
        <begin position="23"/>
        <end position="245"/>
    </location>
</feature>
<dbReference type="RefSeq" id="WP_106757397.1">
    <property type="nucleotide sequence ID" value="NZ_PXWF02000162.1"/>
</dbReference>
<reference evidence="3 4" key="1">
    <citation type="submission" date="2018-04" db="EMBL/GenBank/DDBJ databases">
        <title>Massilia violaceinigra sp. nov., a novel purple-pigmented bacterium isolated from Tianshan glacier, Xinjiang, China.</title>
        <authorList>
            <person name="Wang H."/>
        </authorList>
    </citation>
    <scope>NUCLEOTIDE SEQUENCE [LARGE SCALE GENOMIC DNA]</scope>
    <source>
        <strain evidence="3 4">B448-2</strain>
    </source>
</reference>
<feature type="transmembrane region" description="Helical" evidence="1">
    <location>
        <begin position="151"/>
        <end position="174"/>
    </location>
</feature>
<dbReference type="GO" id="GO:0016747">
    <property type="term" value="F:acyltransferase activity, transferring groups other than amino-acyl groups"/>
    <property type="evidence" value="ECO:0007669"/>
    <property type="project" value="InterPro"/>
</dbReference>
<sequence length="342" mass="36542">MEWLAKRFELSRAGAGPNQRPMEGLRGLAVLLVFLVHSITLAGPWLGAAGAARALAHAVHTIGNSGVGLFFVFSGYLIYGSLMRRPQPYLRFLSRRAGRIYPAFLAVFALYLALSLLLPGQSKIPAAPPAAVLYLAQKLLLLPGLFPIEPMIAVAWSLSYEVLYYLAMPALIAVARLRRRSARWRVWFFIGASGVGLLLCLRWGGPVRLAMFAGGILLHEAPLSPLAGAVKTGLLGAAFFVLCLACLGRPAGALARAFSWTPLRWLGNMSYSFCLLHGLALKAMFAGVAALVPAAPHGALPWLLLAAMLLASLSGAAALFVLVERPCSLAPPIPATPICTRR</sequence>
<evidence type="ECO:0000256" key="1">
    <source>
        <dbReference type="SAM" id="Phobius"/>
    </source>
</evidence>
<evidence type="ECO:0000313" key="4">
    <source>
        <dbReference type="Proteomes" id="UP000241421"/>
    </source>
</evidence>
<dbReference type="AlphaFoldDB" id="A0A2U2HMF7"/>
<keyword evidence="3" id="KW-0012">Acyltransferase</keyword>
<dbReference type="GO" id="GO:0016020">
    <property type="term" value="C:membrane"/>
    <property type="evidence" value="ECO:0007669"/>
    <property type="project" value="TreeGrafter"/>
</dbReference>
<dbReference type="GO" id="GO:0000271">
    <property type="term" value="P:polysaccharide biosynthetic process"/>
    <property type="evidence" value="ECO:0007669"/>
    <property type="project" value="TreeGrafter"/>
</dbReference>
<feature type="transmembrane region" description="Helical" evidence="1">
    <location>
        <begin position="100"/>
        <end position="118"/>
    </location>
</feature>
<keyword evidence="1" id="KW-1133">Transmembrane helix</keyword>
<keyword evidence="1" id="KW-0472">Membrane</keyword>
<dbReference type="PANTHER" id="PTHR23028">
    <property type="entry name" value="ACETYLTRANSFERASE"/>
    <property type="match status" value="1"/>
</dbReference>
<feature type="transmembrane region" description="Helical" evidence="1">
    <location>
        <begin position="225"/>
        <end position="248"/>
    </location>
</feature>
<dbReference type="OrthoDB" id="9814807at2"/>
<protein>
    <submittedName>
        <fullName evidence="3">Acyltransferase</fullName>
    </submittedName>
</protein>
<feature type="transmembrane region" description="Helical" evidence="1">
    <location>
        <begin position="58"/>
        <end position="79"/>
    </location>
</feature>
<dbReference type="Proteomes" id="UP000241421">
    <property type="component" value="Unassembled WGS sequence"/>
</dbReference>
<feature type="transmembrane region" description="Helical" evidence="1">
    <location>
        <begin position="269"/>
        <end position="293"/>
    </location>
</feature>
<evidence type="ECO:0000313" key="3">
    <source>
        <dbReference type="EMBL" id="PWF48659.1"/>
    </source>
</evidence>
<feature type="transmembrane region" description="Helical" evidence="1">
    <location>
        <begin position="28"/>
        <end position="46"/>
    </location>
</feature>
<keyword evidence="4" id="KW-1185">Reference proteome</keyword>
<keyword evidence="1" id="KW-0812">Transmembrane</keyword>
<dbReference type="InterPro" id="IPR002656">
    <property type="entry name" value="Acyl_transf_3_dom"/>
</dbReference>
<evidence type="ECO:0000259" key="2">
    <source>
        <dbReference type="Pfam" id="PF01757"/>
    </source>
</evidence>
<comment type="caution">
    <text evidence="3">The sequence shown here is derived from an EMBL/GenBank/DDBJ whole genome shotgun (WGS) entry which is preliminary data.</text>
</comment>
<gene>
    <name evidence="3" type="ORF">C7C56_010640</name>
</gene>
<keyword evidence="3" id="KW-0808">Transferase</keyword>
<dbReference type="Pfam" id="PF01757">
    <property type="entry name" value="Acyl_transf_3"/>
    <property type="match status" value="1"/>
</dbReference>
<dbReference type="PANTHER" id="PTHR23028:SF53">
    <property type="entry name" value="ACYL_TRANSF_3 DOMAIN-CONTAINING PROTEIN"/>
    <property type="match status" value="1"/>
</dbReference>
<name>A0A2U2HMF7_9BURK</name>
<dbReference type="InterPro" id="IPR050879">
    <property type="entry name" value="Acyltransferase_3"/>
</dbReference>
<accession>A0A2U2HMF7</accession>
<feature type="transmembrane region" description="Helical" evidence="1">
    <location>
        <begin position="299"/>
        <end position="323"/>
    </location>
</feature>
<feature type="transmembrane region" description="Helical" evidence="1">
    <location>
        <begin position="186"/>
        <end position="205"/>
    </location>
</feature>
<organism evidence="3 4">
    <name type="scientific">Massilia glaciei</name>
    <dbReference type="NCBI Taxonomy" id="1524097"/>
    <lineage>
        <taxon>Bacteria</taxon>
        <taxon>Pseudomonadati</taxon>
        <taxon>Pseudomonadota</taxon>
        <taxon>Betaproteobacteria</taxon>
        <taxon>Burkholderiales</taxon>
        <taxon>Oxalobacteraceae</taxon>
        <taxon>Telluria group</taxon>
        <taxon>Massilia</taxon>
    </lineage>
</organism>
<dbReference type="EMBL" id="PXWF02000162">
    <property type="protein sequence ID" value="PWF48659.1"/>
    <property type="molecule type" value="Genomic_DNA"/>
</dbReference>